<evidence type="ECO:0000313" key="1">
    <source>
        <dbReference type="EMBL" id="JAD31870.1"/>
    </source>
</evidence>
<sequence length="9" mass="991">MRGRSSAAR</sequence>
<protein>
    <submittedName>
        <fullName evidence="1">Uncharacterized protein</fullName>
    </submittedName>
</protein>
<accession>A0A0A8Z547</accession>
<reference evidence="1" key="2">
    <citation type="journal article" date="2015" name="Data Brief">
        <title>Shoot transcriptome of the giant reed, Arundo donax.</title>
        <authorList>
            <person name="Barrero R.A."/>
            <person name="Guerrero F.D."/>
            <person name="Moolhuijzen P."/>
            <person name="Goolsby J.A."/>
            <person name="Tidwell J."/>
            <person name="Bellgard S.E."/>
            <person name="Bellgard M.I."/>
        </authorList>
    </citation>
    <scope>NUCLEOTIDE SEQUENCE</scope>
    <source>
        <tissue evidence="1">Shoot tissue taken approximately 20 cm above the soil surface</tissue>
    </source>
</reference>
<name>A0A0A8Z547_ARUDO</name>
<reference evidence="1" key="1">
    <citation type="submission" date="2014-09" db="EMBL/GenBank/DDBJ databases">
        <authorList>
            <person name="Magalhaes I.L.F."/>
            <person name="Oliveira U."/>
            <person name="Santos F.R."/>
            <person name="Vidigal T.H.D.A."/>
            <person name="Brescovit A.D."/>
            <person name="Santos A.J."/>
        </authorList>
    </citation>
    <scope>NUCLEOTIDE SEQUENCE</scope>
    <source>
        <tissue evidence="1">Shoot tissue taken approximately 20 cm above the soil surface</tissue>
    </source>
</reference>
<proteinExistence type="predicted"/>
<dbReference type="EMBL" id="GBRH01266025">
    <property type="protein sequence ID" value="JAD31870.1"/>
    <property type="molecule type" value="Transcribed_RNA"/>
</dbReference>
<organism evidence="1">
    <name type="scientific">Arundo donax</name>
    <name type="common">Giant reed</name>
    <name type="synonym">Donax arundinaceus</name>
    <dbReference type="NCBI Taxonomy" id="35708"/>
    <lineage>
        <taxon>Eukaryota</taxon>
        <taxon>Viridiplantae</taxon>
        <taxon>Streptophyta</taxon>
        <taxon>Embryophyta</taxon>
        <taxon>Tracheophyta</taxon>
        <taxon>Spermatophyta</taxon>
        <taxon>Magnoliopsida</taxon>
        <taxon>Liliopsida</taxon>
        <taxon>Poales</taxon>
        <taxon>Poaceae</taxon>
        <taxon>PACMAD clade</taxon>
        <taxon>Arundinoideae</taxon>
        <taxon>Arundineae</taxon>
        <taxon>Arundo</taxon>
    </lineage>
</organism>